<comment type="similarity">
    <text evidence="1">Belongs to the FAM114 family.</text>
</comment>
<organism evidence="4 5">
    <name type="scientific">Calidris pygmaea</name>
    <name type="common">Spoon-billed sandpiper</name>
    <dbReference type="NCBI Taxonomy" id="425635"/>
    <lineage>
        <taxon>Eukaryota</taxon>
        <taxon>Metazoa</taxon>
        <taxon>Chordata</taxon>
        <taxon>Craniata</taxon>
        <taxon>Vertebrata</taxon>
        <taxon>Euteleostomi</taxon>
        <taxon>Archelosauria</taxon>
        <taxon>Archosauria</taxon>
        <taxon>Dinosauria</taxon>
        <taxon>Saurischia</taxon>
        <taxon>Theropoda</taxon>
        <taxon>Coelurosauria</taxon>
        <taxon>Aves</taxon>
        <taxon>Neognathae</taxon>
        <taxon>Neoaves</taxon>
        <taxon>Charadriiformes</taxon>
        <taxon>Scolopacidae</taxon>
        <taxon>Calidris</taxon>
    </lineage>
</organism>
<keyword evidence="5" id="KW-1185">Reference proteome</keyword>
<dbReference type="InterPro" id="IPR007998">
    <property type="entry name" value="DUF719"/>
</dbReference>
<evidence type="ECO:0000313" key="5">
    <source>
        <dbReference type="Proteomes" id="UP000694419"/>
    </source>
</evidence>
<sequence length="552" mass="60645">MSEDISDDIPPEEEPEVMEKPSSEVSPRESVPDLVEAEVLHESAQGESGQAALSAGNGQEGGDIFINENPLAGKIVESLPSSGEVTEDVTTECNETVSLDAEPESEETLNEQIILLFLQAADSSTKASRWGAWGTWGKSLLSSASATVGHGITAVKEKAGTTLGIHNASSASSETADSPAAETPIIRKFKFIEIGQKSLKKITPLHYFIQGKSVLSGGLDALEFIGKTTMNVLAESDPGFKRTKTLMARTVSLSQLLREAKEKEKQRRAQQVTVERTAHYGLLFDEFQGLSHLEALEILSNESEAQVQYSYLATLDGEQLETVKNDLIAIKEIFVPKESDDEVVHAQKEEFVSVLTELLFELHVAATPDKLNKARKKAHEWLEEASFSTSVDIEEKLKEKSEEPGEDKTEIEDKIDADKPEVNKNKTVEEIYMLSIESLAEVTARCIEQLHKVAELILHGQEVEKTAQDQAKVLTNLTSAMCNEVSCLSKKFSDSLTYNVIPEIRGNCTDEPHVFSPHQGCNSTTYIRDAFQLLLPVLQISHIQTSCSKAQE</sequence>
<evidence type="ECO:0000313" key="4">
    <source>
        <dbReference type="Ensembl" id="ENSCPGP00000005210.1"/>
    </source>
</evidence>
<feature type="compositionally biased region" description="Basic and acidic residues" evidence="3">
    <location>
        <begin position="17"/>
        <end position="31"/>
    </location>
</feature>
<keyword evidence="2" id="KW-0597">Phosphoprotein</keyword>
<dbReference type="PANTHER" id="PTHR12842:SF4">
    <property type="entry name" value="PROTEIN NOXP20"/>
    <property type="match status" value="1"/>
</dbReference>
<feature type="compositionally biased region" description="Acidic residues" evidence="3">
    <location>
        <begin position="1"/>
        <end position="16"/>
    </location>
</feature>
<feature type="region of interest" description="Disordered" evidence="3">
    <location>
        <begin position="393"/>
        <end position="415"/>
    </location>
</feature>
<reference evidence="4" key="1">
    <citation type="submission" date="2025-08" db="UniProtKB">
        <authorList>
            <consortium name="Ensembl"/>
        </authorList>
    </citation>
    <scope>IDENTIFICATION</scope>
</reference>
<accession>A0A8C3JD16</accession>
<dbReference type="Pfam" id="PF05334">
    <property type="entry name" value="DUF719"/>
    <property type="match status" value="1"/>
</dbReference>
<dbReference type="Proteomes" id="UP000694419">
    <property type="component" value="Unplaced"/>
</dbReference>
<proteinExistence type="inferred from homology"/>
<evidence type="ECO:0000256" key="1">
    <source>
        <dbReference type="ARBA" id="ARBA00006903"/>
    </source>
</evidence>
<dbReference type="PANTHER" id="PTHR12842">
    <property type="entry name" value="FI01459P"/>
    <property type="match status" value="1"/>
</dbReference>
<evidence type="ECO:0000256" key="2">
    <source>
        <dbReference type="ARBA" id="ARBA00022553"/>
    </source>
</evidence>
<name>A0A8C3JD16_9CHAR</name>
<reference evidence="4" key="2">
    <citation type="submission" date="2025-09" db="UniProtKB">
        <authorList>
            <consortium name="Ensembl"/>
        </authorList>
    </citation>
    <scope>IDENTIFICATION</scope>
</reference>
<evidence type="ECO:0000256" key="3">
    <source>
        <dbReference type="SAM" id="MobiDB-lite"/>
    </source>
</evidence>
<feature type="region of interest" description="Disordered" evidence="3">
    <location>
        <begin position="1"/>
        <end position="63"/>
    </location>
</feature>
<protein>
    <submittedName>
        <fullName evidence="4">Family with sequence similarity 114 member A1</fullName>
    </submittedName>
</protein>
<dbReference type="Ensembl" id="ENSCPGT00000005740.1">
    <property type="protein sequence ID" value="ENSCPGP00000005210.1"/>
    <property type="gene ID" value="ENSCPGG00000003461.1"/>
</dbReference>
<dbReference type="AlphaFoldDB" id="A0A8C3JD16"/>